<dbReference type="SUPFAM" id="SSF158682">
    <property type="entry name" value="TerB-like"/>
    <property type="match status" value="1"/>
</dbReference>
<dbReference type="InterPro" id="IPR001623">
    <property type="entry name" value="DnaJ_domain"/>
</dbReference>
<evidence type="ECO:0000313" key="3">
    <source>
        <dbReference type="Proteomes" id="UP000221168"/>
    </source>
</evidence>
<keyword evidence="3" id="KW-1185">Reference proteome</keyword>
<evidence type="ECO:0000313" key="2">
    <source>
        <dbReference type="EMBL" id="PHP67603.1"/>
    </source>
</evidence>
<dbReference type="InterPro" id="IPR036869">
    <property type="entry name" value="J_dom_sf"/>
</dbReference>
<dbReference type="CDD" id="cd07316">
    <property type="entry name" value="terB_like_DjlA"/>
    <property type="match status" value="1"/>
</dbReference>
<feature type="domain" description="J" evidence="1">
    <location>
        <begin position="170"/>
        <end position="234"/>
    </location>
</feature>
<dbReference type="EMBL" id="PDVP01000003">
    <property type="protein sequence ID" value="PHP67603.1"/>
    <property type="molecule type" value="Genomic_DNA"/>
</dbReference>
<dbReference type="InterPro" id="IPR007791">
    <property type="entry name" value="DjlA_N"/>
</dbReference>
<dbReference type="Pfam" id="PF05099">
    <property type="entry name" value="TerB"/>
    <property type="match status" value="1"/>
</dbReference>
<dbReference type="InterPro" id="IPR029024">
    <property type="entry name" value="TerB-like"/>
</dbReference>
<dbReference type="PROSITE" id="PS50076">
    <property type="entry name" value="DNAJ_2"/>
    <property type="match status" value="1"/>
</dbReference>
<comment type="caution">
    <text evidence="2">The sequence shown here is derived from an EMBL/GenBank/DDBJ whole genome shotgun (WGS) entry which is preliminary data.</text>
</comment>
<dbReference type="AlphaFoldDB" id="A0A2G1QQ07"/>
<protein>
    <submittedName>
        <fullName evidence="2">Molecular chaperone DjlA</fullName>
    </submittedName>
</protein>
<dbReference type="CDD" id="cd06257">
    <property type="entry name" value="DnaJ"/>
    <property type="match status" value="1"/>
</dbReference>
<reference evidence="2 3" key="1">
    <citation type="submission" date="2017-10" db="EMBL/GenBank/DDBJ databases">
        <title>Sedimentibacterium mangrovi gen. nov., sp. nov., a novel member of family Phyllobacteriacea isolated from mangrove sediment.</title>
        <authorList>
            <person name="Liao H."/>
            <person name="Tian Y."/>
        </authorList>
    </citation>
    <scope>NUCLEOTIDE SEQUENCE [LARGE SCALE GENOMIC DNA]</scope>
    <source>
        <strain evidence="2 3">X9-2-2</strain>
    </source>
</reference>
<dbReference type="Gene3D" id="1.10.287.110">
    <property type="entry name" value="DnaJ domain"/>
    <property type="match status" value="1"/>
</dbReference>
<sequence>MSIWTKLGTFVSRISTGALTGVVDAVRTVFEGDPETRRNVAFSIAMIALSAKMAKADGVVTQDEVRAFQQIFHVPDSERRNVSRLYDLAKQDISGYESYARQMSSLCGAGEPGCPVMEDILDGLFHIAKADGVVHEDEMAFLKRVSDIFGFDDHGFRRISARHVDLGESDPYTVLGLERGVDFTLVRQRYRELVRENHPDRLIARGMPEEFIVIAHDRMAAINAAYAAIEKELATA</sequence>
<name>A0A2G1QQ07_9HYPH</name>
<dbReference type="OrthoDB" id="9782583at2"/>
<organism evidence="2 3">
    <name type="scientific">Zhengella mangrovi</name>
    <dbReference type="NCBI Taxonomy" id="1982044"/>
    <lineage>
        <taxon>Bacteria</taxon>
        <taxon>Pseudomonadati</taxon>
        <taxon>Pseudomonadota</taxon>
        <taxon>Alphaproteobacteria</taxon>
        <taxon>Hyphomicrobiales</taxon>
        <taxon>Notoacmeibacteraceae</taxon>
        <taxon>Zhengella</taxon>
    </lineage>
</organism>
<gene>
    <name evidence="2" type="ORF">CSC94_07845</name>
</gene>
<dbReference type="Gene3D" id="1.10.3680.10">
    <property type="entry name" value="TerB-like"/>
    <property type="match status" value="1"/>
</dbReference>
<accession>A0A2G1QQ07</accession>
<proteinExistence type="predicted"/>
<dbReference type="RefSeq" id="WP_099305641.1">
    <property type="nucleotide sequence ID" value="NZ_PDVP01000003.1"/>
</dbReference>
<evidence type="ECO:0000259" key="1">
    <source>
        <dbReference type="PROSITE" id="PS50076"/>
    </source>
</evidence>
<dbReference type="SMART" id="SM00271">
    <property type="entry name" value="DnaJ"/>
    <property type="match status" value="1"/>
</dbReference>
<dbReference type="SUPFAM" id="SSF46565">
    <property type="entry name" value="Chaperone J-domain"/>
    <property type="match status" value="1"/>
</dbReference>
<dbReference type="Proteomes" id="UP000221168">
    <property type="component" value="Unassembled WGS sequence"/>
</dbReference>